<dbReference type="Proteomes" id="UP001610563">
    <property type="component" value="Unassembled WGS sequence"/>
</dbReference>
<organism evidence="2 3">
    <name type="scientific">Aspergillus keveii</name>
    <dbReference type="NCBI Taxonomy" id="714993"/>
    <lineage>
        <taxon>Eukaryota</taxon>
        <taxon>Fungi</taxon>
        <taxon>Dikarya</taxon>
        <taxon>Ascomycota</taxon>
        <taxon>Pezizomycotina</taxon>
        <taxon>Eurotiomycetes</taxon>
        <taxon>Eurotiomycetidae</taxon>
        <taxon>Eurotiales</taxon>
        <taxon>Aspergillaceae</taxon>
        <taxon>Aspergillus</taxon>
        <taxon>Aspergillus subgen. Nidulantes</taxon>
    </lineage>
</organism>
<name>A0ABR4G0Z0_9EURO</name>
<feature type="region of interest" description="Disordered" evidence="1">
    <location>
        <begin position="34"/>
        <end position="67"/>
    </location>
</feature>
<comment type="caution">
    <text evidence="2">The sequence shown here is derived from an EMBL/GenBank/DDBJ whole genome shotgun (WGS) entry which is preliminary data.</text>
</comment>
<sequence length="136" mass="14857">MIRTAKPKLSVSISAAQSTVSRPSLSLNLNLKSPAIASPRSPLPLSPVATASSSTRFSTLQVPPTSQPNYSYVNSCSSKSILKKQAAATTSQKKSKSIQFIGNPTVHCITPIENGDEYYGSYRKLSREERRWIVRE</sequence>
<evidence type="ECO:0000256" key="1">
    <source>
        <dbReference type="SAM" id="MobiDB-lite"/>
    </source>
</evidence>
<evidence type="ECO:0000313" key="2">
    <source>
        <dbReference type="EMBL" id="KAL2789172.1"/>
    </source>
</evidence>
<feature type="compositionally biased region" description="Polar residues" evidence="1">
    <location>
        <begin position="49"/>
        <end position="67"/>
    </location>
</feature>
<keyword evidence="3" id="KW-1185">Reference proteome</keyword>
<accession>A0ABR4G0Z0</accession>
<gene>
    <name evidence="2" type="ORF">BJX66DRAFT_307448</name>
</gene>
<dbReference type="EMBL" id="JBFTWV010000068">
    <property type="protein sequence ID" value="KAL2789172.1"/>
    <property type="molecule type" value="Genomic_DNA"/>
</dbReference>
<proteinExistence type="predicted"/>
<evidence type="ECO:0000313" key="3">
    <source>
        <dbReference type="Proteomes" id="UP001610563"/>
    </source>
</evidence>
<protein>
    <submittedName>
        <fullName evidence="2">Uncharacterized protein</fullName>
    </submittedName>
</protein>
<reference evidence="2 3" key="1">
    <citation type="submission" date="2024-07" db="EMBL/GenBank/DDBJ databases">
        <title>Section-level genome sequencing and comparative genomics of Aspergillus sections Usti and Cavernicolus.</title>
        <authorList>
            <consortium name="Lawrence Berkeley National Laboratory"/>
            <person name="Nybo J.L."/>
            <person name="Vesth T.C."/>
            <person name="Theobald S."/>
            <person name="Frisvad J.C."/>
            <person name="Larsen T.O."/>
            <person name="Kjaerboelling I."/>
            <person name="Rothschild-Mancinelli K."/>
            <person name="Lyhne E.K."/>
            <person name="Kogle M.E."/>
            <person name="Barry K."/>
            <person name="Clum A."/>
            <person name="Na H."/>
            <person name="Ledsgaard L."/>
            <person name="Lin J."/>
            <person name="Lipzen A."/>
            <person name="Kuo A."/>
            <person name="Riley R."/>
            <person name="Mondo S."/>
            <person name="Labutti K."/>
            <person name="Haridas S."/>
            <person name="Pangalinan J."/>
            <person name="Salamov A.A."/>
            <person name="Simmons B.A."/>
            <person name="Magnuson J.K."/>
            <person name="Chen J."/>
            <person name="Drula E."/>
            <person name="Henrissat B."/>
            <person name="Wiebenga A."/>
            <person name="Lubbers R.J."/>
            <person name="Gomes A.C."/>
            <person name="Makela M.R."/>
            <person name="Stajich J."/>
            <person name="Grigoriev I.V."/>
            <person name="Mortensen U.H."/>
            <person name="De Vries R.P."/>
            <person name="Baker S.E."/>
            <person name="Andersen M.R."/>
        </authorList>
    </citation>
    <scope>NUCLEOTIDE SEQUENCE [LARGE SCALE GENOMIC DNA]</scope>
    <source>
        <strain evidence="2 3">CBS 209.92</strain>
    </source>
</reference>